<evidence type="ECO:0000256" key="1">
    <source>
        <dbReference type="SAM" id="MobiDB-lite"/>
    </source>
</evidence>
<feature type="region of interest" description="Disordered" evidence="1">
    <location>
        <begin position="1"/>
        <end position="32"/>
    </location>
</feature>
<organism evidence="2 3">
    <name type="scientific">Syncephalastrum racemosum</name>
    <name type="common">Filamentous fungus</name>
    <dbReference type="NCBI Taxonomy" id="13706"/>
    <lineage>
        <taxon>Eukaryota</taxon>
        <taxon>Fungi</taxon>
        <taxon>Fungi incertae sedis</taxon>
        <taxon>Mucoromycota</taxon>
        <taxon>Mucoromycotina</taxon>
        <taxon>Mucoromycetes</taxon>
        <taxon>Mucorales</taxon>
        <taxon>Syncephalastraceae</taxon>
        <taxon>Syncephalastrum</taxon>
    </lineage>
</organism>
<comment type="caution">
    <text evidence="2">The sequence shown here is derived from an EMBL/GenBank/DDBJ whole genome shotgun (WGS) entry which is preliminary data.</text>
</comment>
<dbReference type="AlphaFoldDB" id="A0A1X2H0A4"/>
<name>A0A1X2H0A4_SYNRA</name>
<evidence type="ECO:0000313" key="2">
    <source>
        <dbReference type="EMBL" id="ORY90490.1"/>
    </source>
</evidence>
<accession>A0A1X2H0A4</accession>
<dbReference type="InParanoid" id="A0A1X2H0A4"/>
<gene>
    <name evidence="2" type="ORF">BCR43DRAFT_113859</name>
</gene>
<reference evidence="2 3" key="1">
    <citation type="submission" date="2016-07" db="EMBL/GenBank/DDBJ databases">
        <title>Pervasive Adenine N6-methylation of Active Genes in Fungi.</title>
        <authorList>
            <consortium name="DOE Joint Genome Institute"/>
            <person name="Mondo S.J."/>
            <person name="Dannebaum R.O."/>
            <person name="Kuo R.C."/>
            <person name="Labutti K."/>
            <person name="Haridas S."/>
            <person name="Kuo A."/>
            <person name="Salamov A."/>
            <person name="Ahrendt S.R."/>
            <person name="Lipzen A."/>
            <person name="Sullivan W."/>
            <person name="Andreopoulos W.B."/>
            <person name="Clum A."/>
            <person name="Lindquist E."/>
            <person name="Daum C."/>
            <person name="Ramamoorthy G.K."/>
            <person name="Gryganskyi A."/>
            <person name="Culley D."/>
            <person name="Magnuson J.K."/>
            <person name="James T.Y."/>
            <person name="O'Malley M.A."/>
            <person name="Stajich J.E."/>
            <person name="Spatafora J.W."/>
            <person name="Visel A."/>
            <person name="Grigoriev I.V."/>
        </authorList>
    </citation>
    <scope>NUCLEOTIDE SEQUENCE [LARGE SCALE GENOMIC DNA]</scope>
    <source>
        <strain evidence="2 3">NRRL 2496</strain>
    </source>
</reference>
<evidence type="ECO:0000313" key="3">
    <source>
        <dbReference type="Proteomes" id="UP000242180"/>
    </source>
</evidence>
<sequence length="99" mass="11135">MQKVLVRSGRSSPKIRQSAEIGRASTKDGWQRKTRFNQVRKGRNGMSVPRNIRSLRSSEIGKNTSYFPSTEELLCGIQSLDSLTHSELACCYHLHPCAV</sequence>
<dbReference type="EMBL" id="MCGN01000012">
    <property type="protein sequence ID" value="ORY90490.1"/>
    <property type="molecule type" value="Genomic_DNA"/>
</dbReference>
<keyword evidence="3" id="KW-1185">Reference proteome</keyword>
<proteinExistence type="predicted"/>
<dbReference type="Proteomes" id="UP000242180">
    <property type="component" value="Unassembled WGS sequence"/>
</dbReference>
<protein>
    <submittedName>
        <fullName evidence="2">Uncharacterized protein</fullName>
    </submittedName>
</protein>